<evidence type="ECO:0000256" key="2">
    <source>
        <dbReference type="ARBA" id="ARBA00022729"/>
    </source>
</evidence>
<gene>
    <name evidence="6" type="ORF">EXU32_01965</name>
</gene>
<keyword evidence="3" id="KW-0378">Hydrolase</keyword>
<proteinExistence type="inferred from homology"/>
<dbReference type="AlphaFoldDB" id="A0A4P6MXJ1"/>
<dbReference type="SUPFAM" id="SSF53955">
    <property type="entry name" value="Lysozyme-like"/>
    <property type="match status" value="1"/>
</dbReference>
<reference evidence="6 7" key="1">
    <citation type="submission" date="2019-02" db="EMBL/GenBank/DDBJ databases">
        <title>Genomic data mining of an Antarctic deep-sea actinobacterium, Janibacterlimosus P3-3-X1.</title>
        <authorList>
            <person name="Liao L."/>
            <person name="Chen B."/>
        </authorList>
    </citation>
    <scope>NUCLEOTIDE SEQUENCE [LARGE SCALE GENOMIC DNA]</scope>
    <source>
        <strain evidence="6 7">P3-3-X1</strain>
    </source>
</reference>
<dbReference type="OrthoDB" id="1404170at2"/>
<organism evidence="6 7">
    <name type="scientific">Janibacter limosus</name>
    <dbReference type="NCBI Taxonomy" id="53458"/>
    <lineage>
        <taxon>Bacteria</taxon>
        <taxon>Bacillati</taxon>
        <taxon>Actinomycetota</taxon>
        <taxon>Actinomycetes</taxon>
        <taxon>Micrococcales</taxon>
        <taxon>Intrasporangiaceae</taxon>
        <taxon>Janibacter</taxon>
    </lineage>
</organism>
<dbReference type="CDD" id="cd13925">
    <property type="entry name" value="RPF"/>
    <property type="match status" value="1"/>
</dbReference>
<dbReference type="Gene3D" id="1.10.530.10">
    <property type="match status" value="1"/>
</dbReference>
<evidence type="ECO:0000256" key="4">
    <source>
        <dbReference type="SAM" id="MobiDB-lite"/>
    </source>
</evidence>
<dbReference type="PROSITE" id="PS51109">
    <property type="entry name" value="G5"/>
    <property type="match status" value="1"/>
</dbReference>
<feature type="compositionally biased region" description="Low complexity" evidence="4">
    <location>
        <begin position="228"/>
        <end position="237"/>
    </location>
</feature>
<feature type="region of interest" description="Disordered" evidence="4">
    <location>
        <begin position="228"/>
        <end position="299"/>
    </location>
</feature>
<dbReference type="Pfam" id="PF07501">
    <property type="entry name" value="G5"/>
    <property type="match status" value="1"/>
</dbReference>
<evidence type="ECO:0000256" key="1">
    <source>
        <dbReference type="ARBA" id="ARBA00010830"/>
    </source>
</evidence>
<dbReference type="Pfam" id="PF06737">
    <property type="entry name" value="Transglycosylas"/>
    <property type="match status" value="1"/>
</dbReference>
<evidence type="ECO:0000313" key="6">
    <source>
        <dbReference type="EMBL" id="QBF47832.1"/>
    </source>
</evidence>
<name>A0A4P6MXJ1_9MICO</name>
<dbReference type="Proteomes" id="UP000290408">
    <property type="component" value="Chromosome"/>
</dbReference>
<evidence type="ECO:0000256" key="3">
    <source>
        <dbReference type="ARBA" id="ARBA00022801"/>
    </source>
</evidence>
<dbReference type="InterPro" id="IPR023346">
    <property type="entry name" value="Lysozyme-like_dom_sf"/>
</dbReference>
<evidence type="ECO:0000313" key="7">
    <source>
        <dbReference type="Proteomes" id="UP000290408"/>
    </source>
</evidence>
<dbReference type="SMART" id="SM01208">
    <property type="entry name" value="G5"/>
    <property type="match status" value="1"/>
</dbReference>
<dbReference type="InterPro" id="IPR011098">
    <property type="entry name" value="G5_dom"/>
</dbReference>
<dbReference type="GO" id="GO:0016787">
    <property type="term" value="F:hydrolase activity"/>
    <property type="evidence" value="ECO:0007669"/>
    <property type="project" value="UniProtKB-KW"/>
</dbReference>
<feature type="compositionally biased region" description="Low complexity" evidence="4">
    <location>
        <begin position="270"/>
        <end position="299"/>
    </location>
</feature>
<accession>A0A4P6MXJ1</accession>
<keyword evidence="2" id="KW-0732">Signal</keyword>
<dbReference type="STRING" id="1216970.GCA_001570985_01800"/>
<dbReference type="KEGG" id="jli:EXU32_01965"/>
<comment type="similarity">
    <text evidence="1">Belongs to the transglycosylase family. Rpf subfamily.</text>
</comment>
<sequence>MDKSVALSVDGQKSTVHSFGGTVADVLDKQGIELGENDVVTPSAQTSVDDGQTIVVRYGRKLAVTVDGKERVYWTTASTVGQALQELGIRGSEDAVLSASRSAGIGRDGLELKMATPKDVTLVVAGKRSTATVTASTVKAALKEAEVRFDSNDLIKPGAAKAVTDGMTIRLDRVATKGAKRTESIPFTTVVKKDSSRFEGTSKVEREGRDGLRTNTVKLVYKNGKVSASKVTSSTVTRQPVSKVVLEGTKAKPKPKPAPAAPAPQPPAPTASAPKATAPKASAPKTSAPAPSAPAPTQSTAGINLANAAMWDRIAQCESTGNWSINTGNGYYGGLQFDIGTWLGAGGGDFAPRADLASRAEQITVANRVKASRGLSPWGCANAA</sequence>
<dbReference type="EMBL" id="CP036164">
    <property type="protein sequence ID" value="QBF47832.1"/>
    <property type="molecule type" value="Genomic_DNA"/>
</dbReference>
<protein>
    <submittedName>
        <fullName evidence="6">Resuscitation-promoting factor</fullName>
    </submittedName>
</protein>
<keyword evidence="7" id="KW-1185">Reference proteome</keyword>
<evidence type="ECO:0000259" key="5">
    <source>
        <dbReference type="PROSITE" id="PS51109"/>
    </source>
</evidence>
<dbReference type="Gene3D" id="2.20.230.10">
    <property type="entry name" value="Resuscitation-promoting factor rpfb"/>
    <property type="match status" value="1"/>
</dbReference>
<dbReference type="InterPro" id="IPR010618">
    <property type="entry name" value="RPF"/>
</dbReference>
<dbReference type="Pfam" id="PF03990">
    <property type="entry name" value="DUF348"/>
    <property type="match status" value="3"/>
</dbReference>
<feature type="compositionally biased region" description="Pro residues" evidence="4">
    <location>
        <begin position="256"/>
        <end position="269"/>
    </location>
</feature>
<dbReference type="InterPro" id="IPR007137">
    <property type="entry name" value="DUF348"/>
</dbReference>
<feature type="domain" description="G5" evidence="5">
    <location>
        <begin position="171"/>
        <end position="251"/>
    </location>
</feature>